<protein>
    <recommendedName>
        <fullName evidence="4">Lipoprotein</fullName>
    </recommendedName>
</protein>
<name>A0A167D0X6_9GAMM</name>
<dbReference type="EMBL" id="AUYB01000005">
    <property type="protein sequence ID" value="KZN48291.1"/>
    <property type="molecule type" value="Genomic_DNA"/>
</dbReference>
<dbReference type="RefSeq" id="WP_063358774.1">
    <property type="nucleotide sequence ID" value="NZ_AQHB01000049.1"/>
</dbReference>
<accession>A0A167D0X6</accession>
<sequence length="159" mass="18026">MVMKTFKSFVFLMATTTALSACADSAPKNKMKTYYGVYEVISVEKYRGGLTTQEEANKKIGGLITLCPTSFTDGDYAIAKPVYKNSRELLSKEEGVVPSDKNSAFYGFMSDREHIEYISIFEPDDTKNIYSRYEVIGNNMLMESYDGYFFKMILKSTCN</sequence>
<dbReference type="PATRIC" id="fig|1365250.3.peg.88"/>
<keyword evidence="1" id="KW-0732">Signal</keyword>
<proteinExistence type="predicted"/>
<evidence type="ECO:0000256" key="1">
    <source>
        <dbReference type="SAM" id="SignalP"/>
    </source>
</evidence>
<evidence type="ECO:0000313" key="2">
    <source>
        <dbReference type="EMBL" id="KZN48291.1"/>
    </source>
</evidence>
<feature type="signal peptide" evidence="1">
    <location>
        <begin position="1"/>
        <end position="23"/>
    </location>
</feature>
<dbReference type="Proteomes" id="UP000076643">
    <property type="component" value="Unassembled WGS sequence"/>
</dbReference>
<keyword evidence="3" id="KW-1185">Reference proteome</keyword>
<organism evidence="2 3">
    <name type="scientific">Pseudoalteromonas luteoviolacea DSM 6061</name>
    <dbReference type="NCBI Taxonomy" id="1365250"/>
    <lineage>
        <taxon>Bacteria</taxon>
        <taxon>Pseudomonadati</taxon>
        <taxon>Pseudomonadota</taxon>
        <taxon>Gammaproteobacteria</taxon>
        <taxon>Alteromonadales</taxon>
        <taxon>Pseudoalteromonadaceae</taxon>
        <taxon>Pseudoalteromonas</taxon>
    </lineage>
</organism>
<dbReference type="PROSITE" id="PS51257">
    <property type="entry name" value="PROKAR_LIPOPROTEIN"/>
    <property type="match status" value="1"/>
</dbReference>
<reference evidence="2 3" key="1">
    <citation type="submission" date="2013-07" db="EMBL/GenBank/DDBJ databases">
        <title>Comparative Genomic and Metabolomic Analysis of Twelve Strains of Pseudoalteromonas luteoviolacea.</title>
        <authorList>
            <person name="Vynne N.G."/>
            <person name="Mansson M."/>
            <person name="Gram L."/>
        </authorList>
    </citation>
    <scope>NUCLEOTIDE SEQUENCE [LARGE SCALE GENOMIC DNA]</scope>
    <source>
        <strain evidence="2 3">DSM 6061</strain>
    </source>
</reference>
<evidence type="ECO:0008006" key="4">
    <source>
        <dbReference type="Google" id="ProtNLM"/>
    </source>
</evidence>
<comment type="caution">
    <text evidence="2">The sequence shown here is derived from an EMBL/GenBank/DDBJ whole genome shotgun (WGS) entry which is preliminary data.</text>
</comment>
<dbReference type="AlphaFoldDB" id="A0A167D0X6"/>
<evidence type="ECO:0000313" key="3">
    <source>
        <dbReference type="Proteomes" id="UP000076643"/>
    </source>
</evidence>
<feature type="chain" id="PRO_5007884947" description="Lipoprotein" evidence="1">
    <location>
        <begin position="24"/>
        <end position="159"/>
    </location>
</feature>
<gene>
    <name evidence="2" type="ORF">N475_25430</name>
</gene>